<evidence type="ECO:0000313" key="4">
    <source>
        <dbReference type="Proteomes" id="UP001597314"/>
    </source>
</evidence>
<feature type="chain" id="PRO_5046361916" evidence="1">
    <location>
        <begin position="27"/>
        <end position="344"/>
    </location>
</feature>
<dbReference type="SUPFAM" id="SSF47090">
    <property type="entry name" value="PGBD-like"/>
    <property type="match status" value="1"/>
</dbReference>
<dbReference type="InterPro" id="IPR002477">
    <property type="entry name" value="Peptidoglycan-bd-like"/>
</dbReference>
<sequence length="344" mass="36512">MTRRGATARGAAVLALSALAAGPARADLTICNRLSFVVEAALGLEEKGATATRGWFRLDPGQCRGVLQGTVEAERIFLHARALPVYGPSPEPQSGHADLCIADGDFVIAAARACRPPQRFARFTAVKPSETQEGGAAGGVTGLVAALAEEAEYSEEQARLAGIQRLLVMAGYDANPVDGVTGPKTEAAIAQFLKDRGLAPQAKDAPDLFDRLIETVQQPAATGFSWCNDTRYAVLAAVGTDERRGIVARGWYRIEPGKCLRPDLDGKPRRLYSFGEAVDRDGQPVRGGTGTGRLSWGGDITLCTREARFELSDHKDCVGAGLDATGFATIDLTAQPATTVRFRE</sequence>
<dbReference type="InterPro" id="IPR009380">
    <property type="entry name" value="DUF1036"/>
</dbReference>
<dbReference type="Pfam" id="PF01471">
    <property type="entry name" value="PG_binding_1"/>
    <property type="match status" value="1"/>
</dbReference>
<reference evidence="4" key="1">
    <citation type="journal article" date="2019" name="Int. J. Syst. Evol. Microbiol.">
        <title>The Global Catalogue of Microorganisms (GCM) 10K type strain sequencing project: providing services to taxonomists for standard genome sequencing and annotation.</title>
        <authorList>
            <consortium name="The Broad Institute Genomics Platform"/>
            <consortium name="The Broad Institute Genome Sequencing Center for Infectious Disease"/>
            <person name="Wu L."/>
            <person name="Ma J."/>
        </authorList>
    </citation>
    <scope>NUCLEOTIDE SEQUENCE [LARGE SCALE GENOMIC DNA]</scope>
    <source>
        <strain evidence="4">CGMCC 1.6774</strain>
    </source>
</reference>
<feature type="domain" description="Peptidoglycan binding-like" evidence="2">
    <location>
        <begin position="163"/>
        <end position="199"/>
    </location>
</feature>
<evidence type="ECO:0000313" key="3">
    <source>
        <dbReference type="EMBL" id="MFD2181621.1"/>
    </source>
</evidence>
<accession>A0ABW5AG25</accession>
<dbReference type="InterPro" id="IPR036366">
    <property type="entry name" value="PGBDSf"/>
</dbReference>
<evidence type="ECO:0000259" key="2">
    <source>
        <dbReference type="Pfam" id="PF01471"/>
    </source>
</evidence>
<gene>
    <name evidence="3" type="ORF">ACFSOX_05600</name>
</gene>
<feature type="signal peptide" evidence="1">
    <location>
        <begin position="1"/>
        <end position="26"/>
    </location>
</feature>
<dbReference type="InterPro" id="IPR036365">
    <property type="entry name" value="PGBD-like_sf"/>
</dbReference>
<dbReference type="Proteomes" id="UP001597314">
    <property type="component" value="Unassembled WGS sequence"/>
</dbReference>
<proteinExistence type="predicted"/>
<evidence type="ECO:0000256" key="1">
    <source>
        <dbReference type="SAM" id="SignalP"/>
    </source>
</evidence>
<dbReference type="Pfam" id="PF06282">
    <property type="entry name" value="DUF1036"/>
    <property type="match status" value="2"/>
</dbReference>
<organism evidence="3 4">
    <name type="scientific">Rhodoplanes azumiensis</name>
    <dbReference type="NCBI Taxonomy" id="1897628"/>
    <lineage>
        <taxon>Bacteria</taxon>
        <taxon>Pseudomonadati</taxon>
        <taxon>Pseudomonadota</taxon>
        <taxon>Alphaproteobacteria</taxon>
        <taxon>Hyphomicrobiales</taxon>
        <taxon>Nitrobacteraceae</taxon>
        <taxon>Rhodoplanes</taxon>
    </lineage>
</organism>
<protein>
    <submittedName>
        <fullName evidence="3">DUF1036 domain-containing protein</fullName>
    </submittedName>
</protein>
<name>A0ABW5AG25_9BRAD</name>
<keyword evidence="4" id="KW-1185">Reference proteome</keyword>
<dbReference type="RefSeq" id="WP_378476810.1">
    <property type="nucleotide sequence ID" value="NZ_JBHUIW010000004.1"/>
</dbReference>
<dbReference type="EMBL" id="JBHUIW010000004">
    <property type="protein sequence ID" value="MFD2181621.1"/>
    <property type="molecule type" value="Genomic_DNA"/>
</dbReference>
<dbReference type="Gene3D" id="1.10.101.10">
    <property type="entry name" value="PGBD-like superfamily/PGBD"/>
    <property type="match status" value="1"/>
</dbReference>
<comment type="caution">
    <text evidence="3">The sequence shown here is derived from an EMBL/GenBank/DDBJ whole genome shotgun (WGS) entry which is preliminary data.</text>
</comment>
<keyword evidence="1" id="KW-0732">Signal</keyword>